<dbReference type="SUPFAM" id="SSF52058">
    <property type="entry name" value="L domain-like"/>
    <property type="match status" value="1"/>
</dbReference>
<dbReference type="Proteomes" id="UP000283530">
    <property type="component" value="Unassembled WGS sequence"/>
</dbReference>
<dbReference type="GO" id="GO:0005524">
    <property type="term" value="F:ATP binding"/>
    <property type="evidence" value="ECO:0007669"/>
    <property type="project" value="UniProtKB-KW"/>
</dbReference>
<dbReference type="InterPro" id="IPR050905">
    <property type="entry name" value="Plant_NBS-LRR"/>
</dbReference>
<evidence type="ECO:0000256" key="2">
    <source>
        <dbReference type="ARBA" id="ARBA00022737"/>
    </source>
</evidence>
<evidence type="ECO:0000256" key="4">
    <source>
        <dbReference type="ARBA" id="ARBA00022840"/>
    </source>
</evidence>
<protein>
    <submittedName>
        <fullName evidence="10">Disease resistance protein RPS2</fullName>
    </submittedName>
</protein>
<dbReference type="InterPro" id="IPR058922">
    <property type="entry name" value="WHD_DRP"/>
</dbReference>
<keyword evidence="5" id="KW-0175">Coiled coil</keyword>
<feature type="domain" description="Disease resistance protein winged helix" evidence="8">
    <location>
        <begin position="404"/>
        <end position="473"/>
    </location>
</feature>
<dbReference type="PANTHER" id="PTHR33463:SF204">
    <property type="entry name" value="NB-ARC DOMAIN-CONTAINING PROTEIN"/>
    <property type="match status" value="1"/>
</dbReference>
<dbReference type="InterPro" id="IPR055414">
    <property type="entry name" value="LRR_R13L4/SHOC2-like"/>
</dbReference>
<sequence length="951" mass="107920">MASSIAVLSDLAQTIQVIGTPVCREIGFLTNLPNNMNIMKAEAELLKRKHQNLQADVGEASRKRQRLTNHDDSWLQEAEDSIKEIEFMKSEFQNSDAMSKWNCAKYLYRYWLGRRTIKMIETIKDLKERGIFSPPRVLERPLSISTHGQSASEQTLKKIWDHLHDEHSHIIGVCGMGGVGKTALLTMINNRLIGTKAFDIVIWMTISGCFNVGEIQKKIMNRLELGLYENDDEERRSAQVLATLKSKRFLLIIDNLWKAIQLDQVGIPKPDRQNKSKIIIATRNVEVCNDMEVDVFTKVKTLKKVEAWNLFLENVGEVALQPDIQHLANEVAMKCNGLPLAIITLGRALKGKQEIKLWRNALRELKESTPEIRGMKSEVFPALKFSYDHLGDQKIKDCFLYCSLYPEDDEIDIEELAMKWVADGFIGDGVNLVAASDKGYDILDRIKDACLLEGGRKGDKQFVKMHSLVRDMALWITDSSRFLVRAGVGLREPPQEEMWREKERISLMRNEITSLPFKPDCPNLVSFSVRENPYLTIIHSSFFEGMSKLSHLDLSFTAIESLPTSIGSVPGLRYISLRGCEKLSDITHLRKLRYVRVLDLSHSGIKSLPPVVERLTSLMHLNLSFMKELSTMPDNLISAAPNLEELILYGTSINWAGVGEQDVRETRLAEVATLEHLRTLEITIPDPECVAEDVFHQQLSTLDRFKISIGPNNSTKISLPCAKQVHIHASGSCSDGVKAILAHAEGVFLNGTETTHFSQIVGNSKNLRIVRIEACLEMESFINWRDVGDGAFQNIEELRLYELPALKKIFDGEAPQKLQKLRAIVVYQCNSLKYLFSSEMVQYLDHLELLFVSDCEDLEEIIDRDELLPDNPLPRSKKVPMLPRECPGILPDTDDVFTGTLAQEVWYGLCFGQSTSYRTFLQFLMVLPATFAVSFPDEVWKIFWNLRSQGD</sequence>
<dbReference type="Pfam" id="PF00931">
    <property type="entry name" value="NB-ARC"/>
    <property type="match status" value="1"/>
</dbReference>
<dbReference type="FunFam" id="1.10.10.10:FF:000322">
    <property type="entry name" value="Probable disease resistance protein At1g63360"/>
    <property type="match status" value="1"/>
</dbReference>
<feature type="domain" description="NB-ARC" evidence="6">
    <location>
        <begin position="153"/>
        <end position="317"/>
    </location>
</feature>
<evidence type="ECO:0000256" key="5">
    <source>
        <dbReference type="SAM" id="Coils"/>
    </source>
</evidence>
<dbReference type="SUPFAM" id="SSF52540">
    <property type="entry name" value="P-loop containing nucleoside triphosphate hydrolases"/>
    <property type="match status" value="1"/>
</dbReference>
<keyword evidence="3" id="KW-0611">Plant defense</keyword>
<evidence type="ECO:0000259" key="9">
    <source>
        <dbReference type="Pfam" id="PF23598"/>
    </source>
</evidence>
<evidence type="ECO:0000256" key="3">
    <source>
        <dbReference type="ARBA" id="ARBA00022821"/>
    </source>
</evidence>
<evidence type="ECO:0000259" key="6">
    <source>
        <dbReference type="Pfam" id="PF00931"/>
    </source>
</evidence>
<evidence type="ECO:0000313" key="11">
    <source>
        <dbReference type="Proteomes" id="UP000283530"/>
    </source>
</evidence>
<feature type="domain" description="Disease resistance R13L4/SHOC-2-like LRR" evidence="9">
    <location>
        <begin position="565"/>
        <end position="705"/>
    </location>
</feature>
<keyword evidence="4" id="KW-0547">Nucleotide-binding</keyword>
<dbReference type="EMBL" id="QPKB01000010">
    <property type="protein sequence ID" value="RWR93491.1"/>
    <property type="molecule type" value="Genomic_DNA"/>
</dbReference>
<dbReference type="GO" id="GO:0043531">
    <property type="term" value="F:ADP binding"/>
    <property type="evidence" value="ECO:0007669"/>
    <property type="project" value="InterPro"/>
</dbReference>
<feature type="coiled-coil region" evidence="5">
    <location>
        <begin position="36"/>
        <end position="95"/>
    </location>
</feature>
<dbReference type="Gene3D" id="3.80.10.10">
    <property type="entry name" value="Ribonuclease Inhibitor"/>
    <property type="match status" value="2"/>
</dbReference>
<dbReference type="Pfam" id="PF23559">
    <property type="entry name" value="WHD_DRP"/>
    <property type="match status" value="1"/>
</dbReference>
<dbReference type="Gene3D" id="1.10.8.430">
    <property type="entry name" value="Helical domain of apoptotic protease-activating factors"/>
    <property type="match status" value="1"/>
</dbReference>
<dbReference type="PRINTS" id="PR00364">
    <property type="entry name" value="DISEASERSIST"/>
</dbReference>
<name>A0A443PRT1_9MAGN</name>
<dbReference type="AlphaFoldDB" id="A0A443PRT1"/>
<evidence type="ECO:0000259" key="8">
    <source>
        <dbReference type="Pfam" id="PF23559"/>
    </source>
</evidence>
<dbReference type="InterPro" id="IPR002182">
    <property type="entry name" value="NB-ARC"/>
</dbReference>
<comment type="similarity">
    <text evidence="1">Belongs to the disease resistance NB-LRR family.</text>
</comment>
<dbReference type="OrthoDB" id="664960at2759"/>
<organism evidence="10 11">
    <name type="scientific">Cinnamomum micranthum f. kanehirae</name>
    <dbReference type="NCBI Taxonomy" id="337451"/>
    <lineage>
        <taxon>Eukaryota</taxon>
        <taxon>Viridiplantae</taxon>
        <taxon>Streptophyta</taxon>
        <taxon>Embryophyta</taxon>
        <taxon>Tracheophyta</taxon>
        <taxon>Spermatophyta</taxon>
        <taxon>Magnoliopsida</taxon>
        <taxon>Magnoliidae</taxon>
        <taxon>Laurales</taxon>
        <taxon>Lauraceae</taxon>
        <taxon>Cinnamomum</taxon>
    </lineage>
</organism>
<evidence type="ECO:0000313" key="10">
    <source>
        <dbReference type="EMBL" id="RWR93491.1"/>
    </source>
</evidence>
<dbReference type="InterPro" id="IPR042197">
    <property type="entry name" value="Apaf_helical"/>
</dbReference>
<dbReference type="GO" id="GO:0006952">
    <property type="term" value="P:defense response"/>
    <property type="evidence" value="ECO:0007669"/>
    <property type="project" value="UniProtKB-KW"/>
</dbReference>
<evidence type="ECO:0000256" key="1">
    <source>
        <dbReference type="ARBA" id="ARBA00008894"/>
    </source>
</evidence>
<accession>A0A443PRT1</accession>
<keyword evidence="2" id="KW-0677">Repeat</keyword>
<dbReference type="Pfam" id="PF23247">
    <property type="entry name" value="LRR_RPS2"/>
    <property type="match status" value="1"/>
</dbReference>
<comment type="caution">
    <text evidence="10">The sequence shown here is derived from an EMBL/GenBank/DDBJ whole genome shotgun (WGS) entry which is preliminary data.</text>
</comment>
<dbReference type="FunFam" id="1.10.8.430:FF:000003">
    <property type="entry name" value="Probable disease resistance protein At5g66910"/>
    <property type="match status" value="1"/>
</dbReference>
<proteinExistence type="inferred from homology"/>
<dbReference type="InterPro" id="IPR027417">
    <property type="entry name" value="P-loop_NTPase"/>
</dbReference>
<dbReference type="InterPro" id="IPR032675">
    <property type="entry name" value="LRR_dom_sf"/>
</dbReference>
<dbReference type="FunFam" id="3.40.50.300:FF:001091">
    <property type="entry name" value="Probable disease resistance protein At1g61300"/>
    <property type="match status" value="1"/>
</dbReference>
<dbReference type="PANTHER" id="PTHR33463">
    <property type="entry name" value="NB-ARC DOMAIN-CONTAINING PROTEIN-RELATED"/>
    <property type="match status" value="1"/>
</dbReference>
<gene>
    <name evidence="10" type="ORF">CKAN_02274400</name>
</gene>
<reference evidence="10 11" key="1">
    <citation type="journal article" date="2019" name="Nat. Plants">
        <title>Stout camphor tree genome fills gaps in understanding of flowering plant genome evolution.</title>
        <authorList>
            <person name="Chaw S.M."/>
            <person name="Liu Y.C."/>
            <person name="Wu Y.W."/>
            <person name="Wang H.Y."/>
            <person name="Lin C.I."/>
            <person name="Wu C.S."/>
            <person name="Ke H.M."/>
            <person name="Chang L.Y."/>
            <person name="Hsu C.Y."/>
            <person name="Yang H.T."/>
            <person name="Sudianto E."/>
            <person name="Hsu M.H."/>
            <person name="Wu K.P."/>
            <person name="Wang L.N."/>
            <person name="Leebens-Mack J.H."/>
            <person name="Tsai I.J."/>
        </authorList>
    </citation>
    <scope>NUCLEOTIDE SEQUENCE [LARGE SCALE GENOMIC DNA]</scope>
    <source>
        <strain evidence="11">cv. Chaw 1501</strain>
        <tissue evidence="10">Young leaves</tissue>
    </source>
</reference>
<dbReference type="Gene3D" id="3.40.50.300">
    <property type="entry name" value="P-loop containing nucleotide triphosphate hydrolases"/>
    <property type="match status" value="1"/>
</dbReference>
<feature type="domain" description="Disease resistance protein At4g27190-like leucine-rich repeats" evidence="7">
    <location>
        <begin position="765"/>
        <end position="856"/>
    </location>
</feature>
<dbReference type="InterPro" id="IPR057135">
    <property type="entry name" value="At4g27190-like_LRR"/>
</dbReference>
<dbReference type="Pfam" id="PF23598">
    <property type="entry name" value="LRR_14"/>
    <property type="match status" value="1"/>
</dbReference>
<evidence type="ECO:0000259" key="7">
    <source>
        <dbReference type="Pfam" id="PF23247"/>
    </source>
</evidence>
<keyword evidence="4" id="KW-0067">ATP-binding</keyword>
<keyword evidence="11" id="KW-1185">Reference proteome</keyword>